<keyword evidence="2 7" id="KW-0028">Amino-acid biosynthesis</keyword>
<dbReference type="KEGG" id="cbar:PATL70BA_3021"/>
<dbReference type="PROSITE" id="PS01223">
    <property type="entry name" value="PROA"/>
    <property type="match status" value="1"/>
</dbReference>
<keyword evidence="5 7" id="KW-0560">Oxidoreductase</keyword>
<dbReference type="GO" id="GO:0050661">
    <property type="term" value="F:NADP binding"/>
    <property type="evidence" value="ECO:0007669"/>
    <property type="project" value="InterPro"/>
</dbReference>
<name>A0A3P7P0M9_9FIRM</name>
<evidence type="ECO:0000256" key="3">
    <source>
        <dbReference type="ARBA" id="ARBA00022650"/>
    </source>
</evidence>
<dbReference type="InterPro" id="IPR016162">
    <property type="entry name" value="Ald_DH_N"/>
</dbReference>
<dbReference type="PANTHER" id="PTHR11063">
    <property type="entry name" value="GLUTAMATE SEMIALDEHYDE DEHYDROGENASE"/>
    <property type="match status" value="1"/>
</dbReference>
<comment type="subcellular location">
    <subcellularLocation>
        <location evidence="7">Cytoplasm</location>
    </subcellularLocation>
</comment>
<keyword evidence="4 7" id="KW-0521">NADP</keyword>
<feature type="domain" description="Aldehyde dehydrogenase" evidence="8">
    <location>
        <begin position="5"/>
        <end position="277"/>
    </location>
</feature>
<dbReference type="GO" id="GO:0055129">
    <property type="term" value="P:L-proline biosynthetic process"/>
    <property type="evidence" value="ECO:0007669"/>
    <property type="project" value="UniProtKB-UniRule"/>
</dbReference>
<dbReference type="InterPro" id="IPR000965">
    <property type="entry name" value="GPR_dom"/>
</dbReference>
<evidence type="ECO:0000259" key="8">
    <source>
        <dbReference type="Pfam" id="PF00171"/>
    </source>
</evidence>
<dbReference type="NCBIfam" id="NF001221">
    <property type="entry name" value="PRK00197.1"/>
    <property type="match status" value="1"/>
</dbReference>
<dbReference type="Pfam" id="PF00171">
    <property type="entry name" value="Aldedh"/>
    <property type="match status" value="1"/>
</dbReference>
<reference evidence="9 10" key="1">
    <citation type="submission" date="2018-09" db="EMBL/GenBank/DDBJ databases">
        <authorList>
            <person name="Postec A."/>
        </authorList>
    </citation>
    <scope>NUCLEOTIDE SEQUENCE [LARGE SCALE GENOMIC DNA]</scope>
    <source>
        <strain evidence="9">70B-A</strain>
    </source>
</reference>
<dbReference type="SUPFAM" id="SSF53720">
    <property type="entry name" value="ALDH-like"/>
    <property type="match status" value="1"/>
</dbReference>
<dbReference type="InterPro" id="IPR020593">
    <property type="entry name" value="G-glutamylP_reductase_CS"/>
</dbReference>
<comment type="catalytic activity">
    <reaction evidence="6 7">
        <text>L-glutamate 5-semialdehyde + phosphate + NADP(+) = L-glutamyl 5-phosphate + NADPH + H(+)</text>
        <dbReference type="Rhea" id="RHEA:19541"/>
        <dbReference type="ChEBI" id="CHEBI:15378"/>
        <dbReference type="ChEBI" id="CHEBI:43474"/>
        <dbReference type="ChEBI" id="CHEBI:57783"/>
        <dbReference type="ChEBI" id="CHEBI:58066"/>
        <dbReference type="ChEBI" id="CHEBI:58274"/>
        <dbReference type="ChEBI" id="CHEBI:58349"/>
        <dbReference type="EC" id="1.2.1.41"/>
    </reaction>
</comment>
<evidence type="ECO:0000256" key="4">
    <source>
        <dbReference type="ARBA" id="ARBA00022857"/>
    </source>
</evidence>
<dbReference type="GO" id="GO:0004350">
    <property type="term" value="F:glutamate-5-semialdehyde dehydrogenase activity"/>
    <property type="evidence" value="ECO:0007669"/>
    <property type="project" value="UniProtKB-UniRule"/>
</dbReference>
<evidence type="ECO:0000256" key="1">
    <source>
        <dbReference type="ARBA" id="ARBA00004985"/>
    </source>
</evidence>
<dbReference type="InterPro" id="IPR016163">
    <property type="entry name" value="Ald_DH_C"/>
</dbReference>
<dbReference type="InterPro" id="IPR015590">
    <property type="entry name" value="Aldehyde_DH_dom"/>
</dbReference>
<dbReference type="PIRSF" id="PIRSF000151">
    <property type="entry name" value="GPR"/>
    <property type="match status" value="1"/>
</dbReference>
<dbReference type="CDD" id="cd07079">
    <property type="entry name" value="ALDH_F18-19_ProA-GPR"/>
    <property type="match status" value="1"/>
</dbReference>
<dbReference type="InterPro" id="IPR016161">
    <property type="entry name" value="Ald_DH/histidinol_DH"/>
</dbReference>
<comment type="pathway">
    <text evidence="1 7">Amino-acid biosynthesis; L-proline biosynthesis; L-glutamate 5-semialdehyde from L-glutamate: step 2/2.</text>
</comment>
<sequence length="432" mass="47295">MSIINAAKEAKAASVLMATANETLKNKALLAIAEALEANKYAIIEANDADVKRSEEENLSKPLLKRLKFDENKINDVIEGLKSLIGLKEPVGVTHFSRELDQGLELYQVSCPIGVIGVIFESRPDAFVQISALCLKSGNSVLLKGGSEAALTNKVLSNIIKKATTKVGLPKGWIGLLESREDVSAMLKMDEEIDLIIPRGSNEFVRYIMDHSRIPVLGHADGICHTYVDQYADLDMAVDVILDAKTQYVAVCNATETLLVHEAVAASLLPRLDVVFKQKEVIVNGCDRTRLYMEAKPATEATWGNEYLDYEISVKVVDDLDAAIAHINRFGSGHTDAIITGNQESALKFMDHVDTGNAFWNCSTRFSDGFRYGFGAEVGVSTNKIHARGPVGLEGLLIYKYKVIGQGHIAGDYASGKKTFTHKNLDKKFMDV</sequence>
<comment type="function">
    <text evidence="7">Catalyzes the NADPH-dependent reduction of L-glutamate 5-phosphate into L-glutamate 5-semialdehyde and phosphate. The product spontaneously undergoes cyclization to form 1-pyrroline-5-carboxylate.</text>
</comment>
<evidence type="ECO:0000313" key="9">
    <source>
        <dbReference type="EMBL" id="VDN48934.1"/>
    </source>
</evidence>
<proteinExistence type="inferred from homology"/>
<protein>
    <recommendedName>
        <fullName evidence="7">Gamma-glutamyl phosphate reductase</fullName>
        <shortName evidence="7">GPR</shortName>
        <ecNumber evidence="7">1.2.1.41</ecNumber>
    </recommendedName>
    <alternativeName>
        <fullName evidence="7">Glutamate-5-semialdehyde dehydrogenase</fullName>
    </alternativeName>
    <alternativeName>
        <fullName evidence="7">Glutamyl-gamma-semialdehyde dehydrogenase</fullName>
        <shortName evidence="7">GSA dehydrogenase</shortName>
    </alternativeName>
</protein>
<evidence type="ECO:0000256" key="5">
    <source>
        <dbReference type="ARBA" id="ARBA00023002"/>
    </source>
</evidence>
<keyword evidence="7" id="KW-0963">Cytoplasm</keyword>
<dbReference type="Gene3D" id="3.40.309.10">
    <property type="entry name" value="Aldehyde Dehydrogenase, Chain A, domain 2"/>
    <property type="match status" value="1"/>
</dbReference>
<organism evidence="9 10">
    <name type="scientific">Petrocella atlantisensis</name>
    <dbReference type="NCBI Taxonomy" id="2173034"/>
    <lineage>
        <taxon>Bacteria</taxon>
        <taxon>Bacillati</taxon>
        <taxon>Bacillota</taxon>
        <taxon>Clostridia</taxon>
        <taxon>Lachnospirales</taxon>
        <taxon>Vallitaleaceae</taxon>
        <taxon>Petrocella</taxon>
    </lineage>
</organism>
<gene>
    <name evidence="7 9" type="primary">proA</name>
    <name evidence="9" type="ORF">PATL70BA_3021</name>
</gene>
<evidence type="ECO:0000256" key="6">
    <source>
        <dbReference type="ARBA" id="ARBA00049024"/>
    </source>
</evidence>
<dbReference type="FunFam" id="3.40.309.10:FF:000006">
    <property type="entry name" value="Gamma-glutamyl phosphate reductase"/>
    <property type="match status" value="1"/>
</dbReference>
<dbReference type="AlphaFoldDB" id="A0A3P7P0M9"/>
<evidence type="ECO:0000256" key="2">
    <source>
        <dbReference type="ARBA" id="ARBA00022605"/>
    </source>
</evidence>
<evidence type="ECO:0000256" key="7">
    <source>
        <dbReference type="HAMAP-Rule" id="MF_00412"/>
    </source>
</evidence>
<evidence type="ECO:0000313" key="10">
    <source>
        <dbReference type="Proteomes" id="UP000279029"/>
    </source>
</evidence>
<dbReference type="Gene3D" id="3.40.605.10">
    <property type="entry name" value="Aldehyde Dehydrogenase, Chain A, domain 1"/>
    <property type="match status" value="1"/>
</dbReference>
<dbReference type="RefSeq" id="WP_125137997.1">
    <property type="nucleotide sequence ID" value="NZ_LR130778.1"/>
</dbReference>
<dbReference type="NCBIfam" id="TIGR00407">
    <property type="entry name" value="proA"/>
    <property type="match status" value="1"/>
</dbReference>
<dbReference type="EMBL" id="LR130778">
    <property type="protein sequence ID" value="VDN48934.1"/>
    <property type="molecule type" value="Genomic_DNA"/>
</dbReference>
<dbReference type="GO" id="GO:0005737">
    <property type="term" value="C:cytoplasm"/>
    <property type="evidence" value="ECO:0007669"/>
    <property type="project" value="UniProtKB-SubCell"/>
</dbReference>
<dbReference type="HAMAP" id="MF_00412">
    <property type="entry name" value="ProA"/>
    <property type="match status" value="1"/>
</dbReference>
<accession>A0A3P7P0M9</accession>
<comment type="similarity">
    <text evidence="7">Belongs to the gamma-glutamyl phosphate reductase family.</text>
</comment>
<dbReference type="EC" id="1.2.1.41" evidence="7"/>
<dbReference type="InterPro" id="IPR012134">
    <property type="entry name" value="Glu-5-SA_DH"/>
</dbReference>
<keyword evidence="10" id="KW-1185">Reference proteome</keyword>
<dbReference type="OrthoDB" id="9809970at2"/>
<dbReference type="Proteomes" id="UP000279029">
    <property type="component" value="Chromosome"/>
</dbReference>
<keyword evidence="3 7" id="KW-0641">Proline biosynthesis</keyword>
<dbReference type="PANTHER" id="PTHR11063:SF8">
    <property type="entry name" value="DELTA-1-PYRROLINE-5-CARBOXYLATE SYNTHASE"/>
    <property type="match status" value="1"/>
</dbReference>
<dbReference type="UniPathway" id="UPA00098">
    <property type="reaction ID" value="UER00360"/>
</dbReference>